<keyword evidence="1" id="KW-0812">Transmembrane</keyword>
<dbReference type="STRING" id="377629.TERTU_3856"/>
<gene>
    <name evidence="2" type="ordered locus">TERTU_3856</name>
</gene>
<protein>
    <submittedName>
        <fullName evidence="2">Uncharacterized protein</fullName>
    </submittedName>
</protein>
<reference evidence="2 3" key="1">
    <citation type="journal article" date="2009" name="PLoS ONE">
        <title>The complete genome of Teredinibacter turnerae T7901: an intracellular endosymbiont of marine wood-boring bivalves (shipworms).</title>
        <authorList>
            <person name="Yang J.C."/>
            <person name="Madupu R."/>
            <person name="Durkin A.S."/>
            <person name="Ekborg N.A."/>
            <person name="Pedamallu C.S."/>
            <person name="Hostetler J.B."/>
            <person name="Radune D."/>
            <person name="Toms B.S."/>
            <person name="Henrissat B."/>
            <person name="Coutinho P.M."/>
            <person name="Schwarz S."/>
            <person name="Field L."/>
            <person name="Trindade-Silva A.E."/>
            <person name="Soares C.A.G."/>
            <person name="Elshahawi S."/>
            <person name="Hanora A."/>
            <person name="Schmidt E.W."/>
            <person name="Haygood M.G."/>
            <person name="Posfai J."/>
            <person name="Benner J."/>
            <person name="Madinger C."/>
            <person name="Nove J."/>
            <person name="Anton B."/>
            <person name="Chaudhary K."/>
            <person name="Foster J."/>
            <person name="Holman A."/>
            <person name="Kumar S."/>
            <person name="Lessard P.A."/>
            <person name="Luyten Y.A."/>
            <person name="Slatko B."/>
            <person name="Wood N."/>
            <person name="Wu B."/>
            <person name="Teplitski M."/>
            <person name="Mougous J.D."/>
            <person name="Ward N."/>
            <person name="Eisen J.A."/>
            <person name="Badger J.H."/>
            <person name="Distel D.L."/>
        </authorList>
    </citation>
    <scope>NUCLEOTIDE SEQUENCE [LARGE SCALE GENOMIC DNA]</scope>
    <source>
        <strain evidence="3">ATCC 39867 / T7901</strain>
    </source>
</reference>
<dbReference type="eggNOG" id="ENOG5031NRF">
    <property type="taxonomic scope" value="Bacteria"/>
</dbReference>
<dbReference type="EMBL" id="CP001614">
    <property type="protein sequence ID" value="ACR13365.1"/>
    <property type="molecule type" value="Genomic_DNA"/>
</dbReference>
<feature type="transmembrane region" description="Helical" evidence="1">
    <location>
        <begin position="351"/>
        <end position="373"/>
    </location>
</feature>
<sequence>MLQSSRLKAQEGALSTIAGDKGGKKVKCSNQALPVYNELVALALSGNYWAGLVVRGIKGLTSGRMNMDNIYIQKETQLAYGRGIFYLVLPGVTATLEDCADGTYVVKSLNADTNYLKMQEDKKKPGLWRIGKDLKSDPIFQRDGDILRKDYRSVVVSDQASDDPKDIALAAHDDLVKVDGTIARMVAGSGFDLHHTPGDGSIVGLKPAHKAIASTRSKEITESATLLANTMYKARQVEGVLWFSDWGGSAVLTRAMQILEKEGLKDFKNHAIFLNRPTSSSGDALKLAKNLNLKLAGNGGKSVGFRPSEIRGNRSVSKAGTMGAAGFGLSAAGAGFAVAGAGALAGPMGAAVGAGVGLCGAMVFVVSTVLKGIPKFSGKKYK</sequence>
<accession>C5BT05</accession>
<evidence type="ECO:0000313" key="3">
    <source>
        <dbReference type="Proteomes" id="UP000009080"/>
    </source>
</evidence>
<dbReference type="RefSeq" id="WP_015819479.1">
    <property type="nucleotide sequence ID" value="NC_012997.1"/>
</dbReference>
<dbReference type="HOGENOM" id="CLU_723465_0_0_6"/>
<name>C5BT05_TERTT</name>
<proteinExistence type="predicted"/>
<evidence type="ECO:0000313" key="2">
    <source>
        <dbReference type="EMBL" id="ACR13365.1"/>
    </source>
</evidence>
<dbReference type="KEGG" id="ttu:TERTU_3856"/>
<keyword evidence="3" id="KW-1185">Reference proteome</keyword>
<evidence type="ECO:0000256" key="1">
    <source>
        <dbReference type="SAM" id="Phobius"/>
    </source>
</evidence>
<organism evidence="2 3">
    <name type="scientific">Teredinibacter turnerae (strain ATCC 39867 / T7901)</name>
    <dbReference type="NCBI Taxonomy" id="377629"/>
    <lineage>
        <taxon>Bacteria</taxon>
        <taxon>Pseudomonadati</taxon>
        <taxon>Pseudomonadota</taxon>
        <taxon>Gammaproteobacteria</taxon>
        <taxon>Cellvibrionales</taxon>
        <taxon>Cellvibrionaceae</taxon>
        <taxon>Teredinibacter</taxon>
    </lineage>
</organism>
<keyword evidence="1" id="KW-0472">Membrane</keyword>
<dbReference type="OrthoDB" id="5724398at2"/>
<keyword evidence="1" id="KW-1133">Transmembrane helix</keyword>
<feature type="transmembrane region" description="Helical" evidence="1">
    <location>
        <begin position="324"/>
        <end position="345"/>
    </location>
</feature>
<dbReference type="AlphaFoldDB" id="C5BT05"/>
<dbReference type="Proteomes" id="UP000009080">
    <property type="component" value="Chromosome"/>
</dbReference>